<dbReference type="InterPro" id="IPR000468">
    <property type="entry name" value="Barstar"/>
</dbReference>
<name>A0A4R5KFT8_9BACL</name>
<reference evidence="3 4" key="1">
    <citation type="submission" date="2019-03" db="EMBL/GenBank/DDBJ databases">
        <title>This is whole genome sequence of Paenibacillus sp MS74 strain.</title>
        <authorList>
            <person name="Trinh H.N."/>
        </authorList>
    </citation>
    <scope>NUCLEOTIDE SEQUENCE [LARGE SCALE GENOMIC DNA]</scope>
    <source>
        <strain evidence="3 4">MS74</strain>
    </source>
</reference>
<organism evidence="3 4">
    <name type="scientific">Paenibacillus piri</name>
    <dbReference type="NCBI Taxonomy" id="2547395"/>
    <lineage>
        <taxon>Bacteria</taxon>
        <taxon>Bacillati</taxon>
        <taxon>Bacillota</taxon>
        <taxon>Bacilli</taxon>
        <taxon>Bacillales</taxon>
        <taxon>Paenibacillaceae</taxon>
        <taxon>Paenibacillus</taxon>
    </lineage>
</organism>
<evidence type="ECO:0000256" key="1">
    <source>
        <dbReference type="ARBA" id="ARBA00006845"/>
    </source>
</evidence>
<feature type="domain" description="Barstar (barnase inhibitor)" evidence="2">
    <location>
        <begin position="17"/>
        <end position="59"/>
    </location>
</feature>
<comment type="caution">
    <text evidence="3">The sequence shown here is derived from an EMBL/GenBank/DDBJ whole genome shotgun (WGS) entry which is preliminary data.</text>
</comment>
<dbReference type="InterPro" id="IPR035905">
    <property type="entry name" value="Barstar-like_sf"/>
</dbReference>
<evidence type="ECO:0000313" key="4">
    <source>
        <dbReference type="Proteomes" id="UP000295636"/>
    </source>
</evidence>
<evidence type="ECO:0000313" key="3">
    <source>
        <dbReference type="EMBL" id="TDF93060.1"/>
    </source>
</evidence>
<dbReference type="RefSeq" id="WP_133234710.1">
    <property type="nucleotide sequence ID" value="NZ_SMRT01000018.1"/>
</dbReference>
<accession>A0A4R5KFT8</accession>
<sequence length="68" mass="7554">MRLSIHKFHTIRSKEQVNTIDGELIQDVETFYIALGEAVNGPFGYYGACLNGFEDCLCGDFGLVPPLE</sequence>
<dbReference type="Pfam" id="PF01337">
    <property type="entry name" value="Barstar"/>
    <property type="match status" value="1"/>
</dbReference>
<evidence type="ECO:0000259" key="2">
    <source>
        <dbReference type="Pfam" id="PF01337"/>
    </source>
</evidence>
<protein>
    <recommendedName>
        <fullName evidence="2">Barstar (barnase inhibitor) domain-containing protein</fullName>
    </recommendedName>
</protein>
<dbReference type="EMBL" id="SMRT01000018">
    <property type="protein sequence ID" value="TDF93060.1"/>
    <property type="molecule type" value="Genomic_DNA"/>
</dbReference>
<comment type="similarity">
    <text evidence="1">Belongs to the barstar family.</text>
</comment>
<dbReference type="SUPFAM" id="SSF52038">
    <property type="entry name" value="Barstar-related"/>
    <property type="match status" value="1"/>
</dbReference>
<proteinExistence type="inferred from homology"/>
<dbReference type="OrthoDB" id="8859549at2"/>
<dbReference type="Gene3D" id="3.30.370.10">
    <property type="entry name" value="Barstar-like"/>
    <property type="match status" value="1"/>
</dbReference>
<gene>
    <name evidence="3" type="ORF">E1757_28415</name>
</gene>
<dbReference type="AlphaFoldDB" id="A0A4R5KFT8"/>
<keyword evidence="4" id="KW-1185">Reference proteome</keyword>
<dbReference type="Proteomes" id="UP000295636">
    <property type="component" value="Unassembled WGS sequence"/>
</dbReference>